<feature type="domain" description="Lipocalin-like" evidence="2">
    <location>
        <begin position="49"/>
        <end position="159"/>
    </location>
</feature>
<keyword evidence="1" id="KW-0732">Signal</keyword>
<feature type="chain" id="PRO_5045446032" evidence="1">
    <location>
        <begin position="31"/>
        <end position="192"/>
    </location>
</feature>
<feature type="signal peptide" evidence="1">
    <location>
        <begin position="1"/>
        <end position="30"/>
    </location>
</feature>
<protein>
    <submittedName>
        <fullName evidence="3">DUF5004 domain-containing protein</fullName>
    </submittedName>
</protein>
<sequence>MKMINMLEIKKLACFALVALLLASCSKEEAYMEDEMIKVSNATITTNDLIGHWELSRMVSDTAVNLNQDGSYSTNLLDETSCFNNMSITFNSDATFVTNNATMTFESGSNGDQFACIADRIDTGTWKVENDNLILTMEINGSTYTHTKALDMTGNTFNFDVTKIESDQYVNDPGNTQASEIRILELEYTKVE</sequence>
<accession>A0ABT0YZ38</accession>
<evidence type="ECO:0000259" key="2">
    <source>
        <dbReference type="Pfam" id="PF13648"/>
    </source>
</evidence>
<dbReference type="EMBL" id="JAMSCK010000002">
    <property type="protein sequence ID" value="MCM8568732.1"/>
    <property type="molecule type" value="Genomic_DNA"/>
</dbReference>
<comment type="caution">
    <text evidence="3">The sequence shown here is derived from an EMBL/GenBank/DDBJ whole genome shotgun (WGS) entry which is preliminary data.</text>
</comment>
<dbReference type="PROSITE" id="PS51257">
    <property type="entry name" value="PROKAR_LIPOPROTEIN"/>
    <property type="match status" value="1"/>
</dbReference>
<dbReference type="Pfam" id="PF13648">
    <property type="entry name" value="Lipocalin_4"/>
    <property type="match status" value="1"/>
</dbReference>
<evidence type="ECO:0000313" key="4">
    <source>
        <dbReference type="Proteomes" id="UP001155077"/>
    </source>
</evidence>
<keyword evidence="4" id="KW-1185">Reference proteome</keyword>
<reference evidence="3" key="1">
    <citation type="submission" date="2022-06" db="EMBL/GenBank/DDBJ databases">
        <title>Gramella sediminis sp. nov., isolated from deep-sea sediment of the Indian Ocean.</title>
        <authorList>
            <person name="Yang L."/>
        </authorList>
    </citation>
    <scope>NUCLEOTIDE SEQUENCE</scope>
    <source>
        <strain evidence="3">HMD3159</strain>
    </source>
</reference>
<evidence type="ECO:0000256" key="1">
    <source>
        <dbReference type="SAM" id="SignalP"/>
    </source>
</evidence>
<gene>
    <name evidence="3" type="ORF">NE848_05040</name>
</gene>
<proteinExistence type="predicted"/>
<dbReference type="Proteomes" id="UP001155077">
    <property type="component" value="Unassembled WGS sequence"/>
</dbReference>
<organism evidence="3 4">
    <name type="scientific">Gramella jeungdoensis</name>
    <dbReference type="NCBI Taxonomy" id="708091"/>
    <lineage>
        <taxon>Bacteria</taxon>
        <taxon>Pseudomonadati</taxon>
        <taxon>Bacteroidota</taxon>
        <taxon>Flavobacteriia</taxon>
        <taxon>Flavobacteriales</taxon>
        <taxon>Flavobacteriaceae</taxon>
        <taxon>Christiangramia</taxon>
    </lineage>
</organism>
<dbReference type="RefSeq" id="WP_252111132.1">
    <property type="nucleotide sequence ID" value="NZ_JAMSCK010000002.1"/>
</dbReference>
<name>A0ABT0YZ38_9FLAO</name>
<evidence type="ECO:0000313" key="3">
    <source>
        <dbReference type="EMBL" id="MCM8568732.1"/>
    </source>
</evidence>
<dbReference type="InterPro" id="IPR024311">
    <property type="entry name" value="Lipocalin-like"/>
</dbReference>